<proteinExistence type="predicted"/>
<dbReference type="AlphaFoldDB" id="A0AAV3YL19"/>
<dbReference type="Gene3D" id="1.10.340.70">
    <property type="match status" value="1"/>
</dbReference>
<feature type="domain" description="Integrase zinc-binding" evidence="1">
    <location>
        <begin position="22"/>
        <end position="74"/>
    </location>
</feature>
<dbReference type="EMBL" id="BLXT01001042">
    <property type="protein sequence ID" value="GFN82818.1"/>
    <property type="molecule type" value="Genomic_DNA"/>
</dbReference>
<comment type="caution">
    <text evidence="2">The sequence shown here is derived from an EMBL/GenBank/DDBJ whole genome shotgun (WGS) entry which is preliminary data.</text>
</comment>
<dbReference type="Proteomes" id="UP000735302">
    <property type="component" value="Unassembled WGS sequence"/>
</dbReference>
<reference evidence="2 3" key="1">
    <citation type="journal article" date="2021" name="Elife">
        <title>Chloroplast acquisition without the gene transfer in kleptoplastic sea slugs, Plakobranchus ocellatus.</title>
        <authorList>
            <person name="Maeda T."/>
            <person name="Takahashi S."/>
            <person name="Yoshida T."/>
            <person name="Shimamura S."/>
            <person name="Takaki Y."/>
            <person name="Nagai Y."/>
            <person name="Toyoda A."/>
            <person name="Suzuki Y."/>
            <person name="Arimoto A."/>
            <person name="Ishii H."/>
            <person name="Satoh N."/>
            <person name="Nishiyama T."/>
            <person name="Hasebe M."/>
            <person name="Maruyama T."/>
            <person name="Minagawa J."/>
            <person name="Obokata J."/>
            <person name="Shigenobu S."/>
        </authorList>
    </citation>
    <scope>NUCLEOTIDE SEQUENCE [LARGE SCALE GENOMIC DNA]</scope>
</reference>
<protein>
    <submittedName>
        <fullName evidence="2">Pol polyprotein</fullName>
    </submittedName>
</protein>
<keyword evidence="3" id="KW-1185">Reference proteome</keyword>
<accession>A0AAV3YL19</accession>
<dbReference type="FunFam" id="1.10.340.70:FF:000001">
    <property type="entry name" value="Retrovirus-related Pol polyprotein from transposon gypsy-like Protein"/>
    <property type="match status" value="1"/>
</dbReference>
<organism evidence="2 3">
    <name type="scientific">Plakobranchus ocellatus</name>
    <dbReference type="NCBI Taxonomy" id="259542"/>
    <lineage>
        <taxon>Eukaryota</taxon>
        <taxon>Metazoa</taxon>
        <taxon>Spiralia</taxon>
        <taxon>Lophotrochozoa</taxon>
        <taxon>Mollusca</taxon>
        <taxon>Gastropoda</taxon>
        <taxon>Heterobranchia</taxon>
        <taxon>Euthyneura</taxon>
        <taxon>Panpulmonata</taxon>
        <taxon>Sacoglossa</taxon>
        <taxon>Placobranchoidea</taxon>
        <taxon>Plakobranchidae</taxon>
        <taxon>Plakobranchus</taxon>
    </lineage>
</organism>
<sequence length="82" mass="9396">MTASSALSPPPRGQCWQQLVLPRCHVQAVLKLAHDGTRHRGPDRTLRRRCYWPQMADAVQRYCNQCHRCQIARKPGIGVHQP</sequence>
<name>A0AAV3YL19_9GAST</name>
<dbReference type="InterPro" id="IPR041588">
    <property type="entry name" value="Integrase_H2C2"/>
</dbReference>
<dbReference type="Pfam" id="PF17921">
    <property type="entry name" value="Integrase_H2C2"/>
    <property type="match status" value="1"/>
</dbReference>
<evidence type="ECO:0000313" key="2">
    <source>
        <dbReference type="EMBL" id="GFN82818.1"/>
    </source>
</evidence>
<evidence type="ECO:0000313" key="3">
    <source>
        <dbReference type="Proteomes" id="UP000735302"/>
    </source>
</evidence>
<evidence type="ECO:0000259" key="1">
    <source>
        <dbReference type="Pfam" id="PF17921"/>
    </source>
</evidence>
<gene>
    <name evidence="2" type="ORF">PoB_000932400</name>
</gene>